<feature type="compositionally biased region" description="Low complexity" evidence="1">
    <location>
        <begin position="56"/>
        <end position="73"/>
    </location>
</feature>
<name>A0A8H6FH90_9LECA</name>
<evidence type="ECO:0000313" key="2">
    <source>
        <dbReference type="EMBL" id="KAF6228066.1"/>
    </source>
</evidence>
<dbReference type="EMBL" id="JACCJB010000004">
    <property type="protein sequence ID" value="KAF6228066.1"/>
    <property type="molecule type" value="Genomic_DNA"/>
</dbReference>
<comment type="caution">
    <text evidence="2">The sequence shown here is derived from an EMBL/GenBank/DDBJ whole genome shotgun (WGS) entry which is preliminary data.</text>
</comment>
<feature type="region of interest" description="Disordered" evidence="1">
    <location>
        <begin position="1"/>
        <end position="136"/>
    </location>
</feature>
<organism evidence="2 3">
    <name type="scientific">Letharia lupina</name>
    <dbReference type="NCBI Taxonomy" id="560253"/>
    <lineage>
        <taxon>Eukaryota</taxon>
        <taxon>Fungi</taxon>
        <taxon>Dikarya</taxon>
        <taxon>Ascomycota</taxon>
        <taxon>Pezizomycotina</taxon>
        <taxon>Lecanoromycetes</taxon>
        <taxon>OSLEUM clade</taxon>
        <taxon>Lecanoromycetidae</taxon>
        <taxon>Lecanorales</taxon>
        <taxon>Lecanorineae</taxon>
        <taxon>Parmeliaceae</taxon>
        <taxon>Letharia</taxon>
    </lineage>
</organism>
<evidence type="ECO:0000256" key="1">
    <source>
        <dbReference type="SAM" id="MobiDB-lite"/>
    </source>
</evidence>
<feature type="compositionally biased region" description="Polar residues" evidence="1">
    <location>
        <begin position="81"/>
        <end position="99"/>
    </location>
</feature>
<feature type="compositionally biased region" description="Basic and acidic residues" evidence="1">
    <location>
        <begin position="239"/>
        <end position="255"/>
    </location>
</feature>
<feature type="compositionally biased region" description="Polar residues" evidence="1">
    <location>
        <begin position="164"/>
        <end position="173"/>
    </location>
</feature>
<feature type="region of interest" description="Disordered" evidence="1">
    <location>
        <begin position="150"/>
        <end position="362"/>
    </location>
</feature>
<accession>A0A8H6FH90</accession>
<dbReference type="RefSeq" id="XP_037156000.1">
    <property type="nucleotide sequence ID" value="XM_037298664.1"/>
</dbReference>
<reference evidence="2 3" key="1">
    <citation type="journal article" date="2020" name="Genomics">
        <title>Complete, high-quality genomes from long-read metagenomic sequencing of two wolf lichen thalli reveals enigmatic genome architecture.</title>
        <authorList>
            <person name="McKenzie S.K."/>
            <person name="Walston R.F."/>
            <person name="Allen J.L."/>
        </authorList>
    </citation>
    <scope>NUCLEOTIDE SEQUENCE [LARGE SCALE GENOMIC DNA]</scope>
    <source>
        <strain evidence="2">WasteWater1</strain>
    </source>
</reference>
<dbReference type="GeneID" id="59336191"/>
<evidence type="ECO:0000313" key="3">
    <source>
        <dbReference type="Proteomes" id="UP000593566"/>
    </source>
</evidence>
<protein>
    <submittedName>
        <fullName evidence="2">Uncharacterized protein</fullName>
    </submittedName>
</protein>
<keyword evidence="3" id="KW-1185">Reference proteome</keyword>
<sequence>MDEFAQTRGADDLFDDDFTPVDAPISQTVGFAPPQRHPQPQRGGRNERAIRGYENQVPRQPRQPRAQPQSSPSELVALEPSNDNIEASSTNQNTPPQNETDPDSTPQPQQPRPPSAVRGDRTLTGGTLKPKLTEDELSARMAAAKLNNAKRAEAHRLAEADEANFQQREAQASQKRKEEGVARRVMNQEREKNRMRKLGAQGGREWDEGKAEQEPERGSQYRRGAHGGVAYDTTSPKGGHQDRKSGEFHERREGFVPRGGGRGRGDRGRGGRGRGGFALNRVAQQAAPDPVNDFPALPTASKTQEPTRELPPARPAARKNEKPIQQLSSGKVTQNLQPAAGGESWADQVDLVQDAKAPEGEW</sequence>
<dbReference type="AlphaFoldDB" id="A0A8H6FH90"/>
<feature type="compositionally biased region" description="Basic and acidic residues" evidence="1">
    <location>
        <begin position="175"/>
        <end position="192"/>
    </location>
</feature>
<proteinExistence type="predicted"/>
<feature type="compositionally biased region" description="Basic and acidic residues" evidence="1">
    <location>
        <begin position="204"/>
        <end position="219"/>
    </location>
</feature>
<feature type="compositionally biased region" description="Basic and acidic residues" evidence="1">
    <location>
        <begin position="150"/>
        <end position="159"/>
    </location>
</feature>
<gene>
    <name evidence="2" type="ORF">HO133_007794</name>
</gene>
<feature type="compositionally biased region" description="Polar residues" evidence="1">
    <location>
        <begin position="323"/>
        <end position="337"/>
    </location>
</feature>
<dbReference type="Proteomes" id="UP000593566">
    <property type="component" value="Unassembled WGS sequence"/>
</dbReference>